<comment type="caution">
    <text evidence="9">The sequence shown here is derived from an EMBL/GenBank/DDBJ whole genome shotgun (WGS) entry which is preliminary data.</text>
</comment>
<evidence type="ECO:0000256" key="4">
    <source>
        <dbReference type="ARBA" id="ARBA00022833"/>
    </source>
</evidence>
<dbReference type="InterPro" id="IPR013647">
    <property type="entry name" value="OligopepF_N_dom"/>
</dbReference>
<reference evidence="9 10" key="1">
    <citation type="journal article" date="2015" name="Stand. Genomic Sci.">
        <title>Genomic Encyclopedia of Bacterial and Archaeal Type Strains, Phase III: the genomes of soil and plant-associated and newly described type strains.</title>
        <authorList>
            <person name="Whitman W.B."/>
            <person name="Woyke T."/>
            <person name="Klenk H.P."/>
            <person name="Zhou Y."/>
            <person name="Lilburn T.G."/>
            <person name="Beck B.J."/>
            <person name="De Vos P."/>
            <person name="Vandamme P."/>
            <person name="Eisen J.A."/>
            <person name="Garrity G."/>
            <person name="Hugenholtz P."/>
            <person name="Kyrpides N.C."/>
        </authorList>
    </citation>
    <scope>NUCLEOTIDE SEQUENCE [LARGE SCALE GENOMIC DNA]</scope>
    <source>
        <strain evidence="9 10">CGMCC 1.10115</strain>
    </source>
</reference>
<evidence type="ECO:0000256" key="1">
    <source>
        <dbReference type="ARBA" id="ARBA00022670"/>
    </source>
</evidence>
<evidence type="ECO:0000259" key="8">
    <source>
        <dbReference type="Pfam" id="PF08439"/>
    </source>
</evidence>
<dbReference type="EMBL" id="VLKI01000001">
    <property type="protein sequence ID" value="TWH91277.1"/>
    <property type="molecule type" value="Genomic_DNA"/>
</dbReference>
<evidence type="ECO:0000313" key="9">
    <source>
        <dbReference type="EMBL" id="TWH91277.1"/>
    </source>
</evidence>
<evidence type="ECO:0000313" key="10">
    <source>
        <dbReference type="Proteomes" id="UP000318667"/>
    </source>
</evidence>
<keyword evidence="4 6" id="KW-0862">Zinc</keyword>
<dbReference type="NCBIfam" id="TIGR00181">
    <property type="entry name" value="pepF"/>
    <property type="match status" value="1"/>
</dbReference>
<dbReference type="GO" id="GO:0006508">
    <property type="term" value="P:proteolysis"/>
    <property type="evidence" value="ECO:0007669"/>
    <property type="project" value="UniProtKB-KW"/>
</dbReference>
<organism evidence="9 10">
    <name type="scientific">Cytobacillus oceanisediminis</name>
    <dbReference type="NCBI Taxonomy" id="665099"/>
    <lineage>
        <taxon>Bacteria</taxon>
        <taxon>Bacillati</taxon>
        <taxon>Bacillota</taxon>
        <taxon>Bacilli</taxon>
        <taxon>Bacillales</taxon>
        <taxon>Bacillaceae</taxon>
        <taxon>Cytobacillus</taxon>
    </lineage>
</organism>
<keyword evidence="1 6" id="KW-0645">Protease</keyword>
<dbReference type="Pfam" id="PF08439">
    <property type="entry name" value="Peptidase_M3_N"/>
    <property type="match status" value="1"/>
</dbReference>
<dbReference type="Pfam" id="PF01432">
    <property type="entry name" value="Peptidase_M3"/>
    <property type="match status" value="1"/>
</dbReference>
<dbReference type="Gene3D" id="1.20.140.70">
    <property type="entry name" value="Oligopeptidase f, N-terminal domain"/>
    <property type="match status" value="1"/>
</dbReference>
<proteinExistence type="inferred from homology"/>
<dbReference type="SUPFAM" id="SSF55486">
    <property type="entry name" value="Metalloproteases ('zincins'), catalytic domain"/>
    <property type="match status" value="1"/>
</dbReference>
<evidence type="ECO:0000256" key="5">
    <source>
        <dbReference type="ARBA" id="ARBA00023049"/>
    </source>
</evidence>
<accession>A0A562K788</accession>
<evidence type="ECO:0000256" key="2">
    <source>
        <dbReference type="ARBA" id="ARBA00022723"/>
    </source>
</evidence>
<dbReference type="InterPro" id="IPR034009">
    <property type="entry name" value="M3B_PepF_4"/>
</dbReference>
<dbReference type="Gene3D" id="1.10.287.830">
    <property type="entry name" value="putative peptidase helix hairpin domain like"/>
    <property type="match status" value="1"/>
</dbReference>
<feature type="domain" description="Peptidase M3A/M3B catalytic" evidence="7">
    <location>
        <begin position="210"/>
        <end position="589"/>
    </location>
</feature>
<dbReference type="Proteomes" id="UP000318667">
    <property type="component" value="Unassembled WGS sequence"/>
</dbReference>
<keyword evidence="5 6" id="KW-0482">Metalloprotease</keyword>
<keyword evidence="10" id="KW-1185">Reference proteome</keyword>
<dbReference type="InterPro" id="IPR042088">
    <property type="entry name" value="OligoPept_F_C"/>
</dbReference>
<keyword evidence="3 6" id="KW-0378">Hydrolase</keyword>
<dbReference type="GO" id="GO:0046872">
    <property type="term" value="F:metal ion binding"/>
    <property type="evidence" value="ECO:0007669"/>
    <property type="project" value="UniProtKB-UniRule"/>
</dbReference>
<dbReference type="Gene3D" id="1.10.1370.20">
    <property type="entry name" value="Oligoendopeptidase f, C-terminal domain"/>
    <property type="match status" value="1"/>
</dbReference>
<dbReference type="EC" id="3.4.24.-" evidence="6"/>
<sequence length="606" mass="69171">MKNKTADRMKREDVPKNQKWDLTALFETKGEWEKELQAVKEDLSNVTMYKGRLQESAKVLLDCLEAKEKLLERFNLVSMYADLRLSVDNTETERQKDSAKASEARSELNAVLSFVENEIIALPEEKVKKFKEEEQGLQLFEKYFADLHERKPHALGEETEEVLAALGSLFSAPYNIYNRGKLSDMQFDSFTDEEGNEWPLSFALYAGKYSSSPSTEVRRNAYDSFNKTLNQYKHTFAAAYAANVNHEVTTARLRSYDSVTDMLLQPQQVTKEMYHNQLDVIQEELAPHMRKYANLKKRVLGLDKMAFADIKAPLDPDFKIETSYEEASETVKEALEIMGPEYMDMINTALTERWVDYADNIGKSTGAFCSSPYGAHPYVLMTWPDTMRGAYTLAHELGHAGHFYLAGKNQRMVNTRPSRYFIEAPSTMNEMLLSNHLLSKTNDNRTKRWVILQQLGTYYHNFVTHLLEGELQRRVYKLAEDGEPLTASVLSEQKVDVLKKFWGDTVEIDEGASLTWMHQPHYYMGLYPYTYSAGLTVSTIVSKQMIEEGKPAVESWLNVLRAGGTLKPLELIKKAGVDMSKPDPIREAVDHVGSLIDELEGSYSGQ</sequence>
<dbReference type="CDD" id="cd09609">
    <property type="entry name" value="M3B_PepF"/>
    <property type="match status" value="1"/>
</dbReference>
<dbReference type="InterPro" id="IPR045090">
    <property type="entry name" value="Pept_M3A_M3B"/>
</dbReference>
<comment type="cofactor">
    <cofactor evidence="6">
        <name>Zn(2+)</name>
        <dbReference type="ChEBI" id="CHEBI:29105"/>
    </cofactor>
    <text evidence="6">Binds 1 zinc ion.</text>
</comment>
<name>A0A562K788_9BACI</name>
<dbReference type="PANTHER" id="PTHR11804">
    <property type="entry name" value="PROTEASE M3 THIMET OLIGOPEPTIDASE-RELATED"/>
    <property type="match status" value="1"/>
</dbReference>
<evidence type="ECO:0000259" key="7">
    <source>
        <dbReference type="Pfam" id="PF01432"/>
    </source>
</evidence>
<dbReference type="InterPro" id="IPR004438">
    <property type="entry name" value="Peptidase_M3B"/>
</dbReference>
<evidence type="ECO:0000256" key="3">
    <source>
        <dbReference type="ARBA" id="ARBA00022801"/>
    </source>
</evidence>
<gene>
    <name evidence="9" type="ORF">IQ19_00733</name>
</gene>
<dbReference type="GO" id="GO:0004222">
    <property type="term" value="F:metalloendopeptidase activity"/>
    <property type="evidence" value="ECO:0007669"/>
    <property type="project" value="UniProtKB-UniRule"/>
</dbReference>
<dbReference type="GO" id="GO:0006518">
    <property type="term" value="P:peptide metabolic process"/>
    <property type="evidence" value="ECO:0007669"/>
    <property type="project" value="TreeGrafter"/>
</dbReference>
<dbReference type="RefSeq" id="WP_144539907.1">
    <property type="nucleotide sequence ID" value="NZ_CBCSDC010000009.1"/>
</dbReference>
<dbReference type="AlphaFoldDB" id="A0A562K788"/>
<feature type="domain" description="Oligopeptidase F N-terminal" evidence="8">
    <location>
        <begin position="118"/>
        <end position="187"/>
    </location>
</feature>
<comment type="similarity">
    <text evidence="6">Belongs to the peptidase M3B family.</text>
</comment>
<keyword evidence="2 6" id="KW-0479">Metal-binding</keyword>
<evidence type="ECO:0000256" key="6">
    <source>
        <dbReference type="RuleBase" id="RU368091"/>
    </source>
</evidence>
<dbReference type="InterPro" id="IPR001567">
    <property type="entry name" value="Pept_M3A_M3B_dom"/>
</dbReference>
<protein>
    <recommendedName>
        <fullName evidence="6">Oligopeptidase F</fullName>
        <ecNumber evidence="6">3.4.24.-</ecNumber>
    </recommendedName>
</protein>
<dbReference type="GeneID" id="65402006"/>
<dbReference type="OrthoDB" id="9766487at2"/>
<comment type="function">
    <text evidence="6">Has oligopeptidase activity and degrades a variety of small bioactive peptides.</text>
</comment>
<dbReference type="PANTHER" id="PTHR11804:SF45">
    <property type="entry name" value="SIMILAR TO OLIGOENDOPEPTIDASE"/>
    <property type="match status" value="1"/>
</dbReference>